<accession>A0A084U411</accession>
<feature type="domain" description="OmpR/PhoB-type" evidence="3">
    <location>
        <begin position="134"/>
        <end position="228"/>
    </location>
</feature>
<evidence type="ECO:0000256" key="2">
    <source>
        <dbReference type="PROSITE-ProRule" id="PRU01091"/>
    </source>
</evidence>
<dbReference type="PROSITE" id="PS51755">
    <property type="entry name" value="OMPR_PHOB"/>
    <property type="match status" value="1"/>
</dbReference>
<evidence type="ECO:0000313" key="4">
    <source>
        <dbReference type="EMBL" id="KFB07697.1"/>
    </source>
</evidence>
<keyword evidence="1 2" id="KW-0238">DNA-binding</keyword>
<dbReference type="GO" id="GO:0000160">
    <property type="term" value="P:phosphorelay signal transduction system"/>
    <property type="evidence" value="ECO:0007669"/>
    <property type="project" value="InterPro"/>
</dbReference>
<organism evidence="4 5">
    <name type="scientific">Malacoplasma iowae DK-CPA</name>
    <dbReference type="NCBI Taxonomy" id="1394179"/>
    <lineage>
        <taxon>Bacteria</taxon>
        <taxon>Bacillati</taxon>
        <taxon>Mycoplasmatota</taxon>
        <taxon>Mycoplasmoidales</taxon>
        <taxon>Mycoplasmoidaceae</taxon>
        <taxon>Malacoplasma</taxon>
    </lineage>
</organism>
<protein>
    <submittedName>
        <fullName evidence="4">Response regulator</fullName>
    </submittedName>
</protein>
<dbReference type="AlphaFoldDB" id="A0A084U411"/>
<comment type="caution">
    <text evidence="4">The sequence shown here is derived from an EMBL/GenBank/DDBJ whole genome shotgun (WGS) entry which is preliminary data.</text>
</comment>
<proteinExistence type="predicted"/>
<dbReference type="Proteomes" id="UP000028523">
    <property type="component" value="Unassembled WGS sequence"/>
</dbReference>
<dbReference type="RefSeq" id="WP_004025119.1">
    <property type="nucleotide sequence ID" value="NZ_AWQU01000071.1"/>
</dbReference>
<dbReference type="SMART" id="SM00862">
    <property type="entry name" value="Trans_reg_C"/>
    <property type="match status" value="1"/>
</dbReference>
<dbReference type="InterPro" id="IPR001867">
    <property type="entry name" value="OmpR/PhoB-type_DNA-bd"/>
</dbReference>
<dbReference type="GO" id="GO:0003677">
    <property type="term" value="F:DNA binding"/>
    <property type="evidence" value="ECO:0007669"/>
    <property type="project" value="UniProtKB-UniRule"/>
</dbReference>
<dbReference type="InterPro" id="IPR036388">
    <property type="entry name" value="WH-like_DNA-bd_sf"/>
</dbReference>
<dbReference type="InterPro" id="IPR016032">
    <property type="entry name" value="Sig_transdc_resp-reg_C-effctor"/>
</dbReference>
<dbReference type="GeneID" id="96866533"/>
<reference evidence="4 5" key="1">
    <citation type="journal article" date="2014" name="PLoS ONE">
        <title>Reduction of Hydrogen Peroxide Accumulation and Toxicity by a Catalase from Mycoplasma iowae.</title>
        <authorList>
            <person name="Pritchard R.E."/>
            <person name="Prassinos A.J."/>
            <person name="Osborne J.D."/>
            <person name="Raviv Z."/>
            <person name="Balish M.F."/>
        </authorList>
    </citation>
    <scope>NUCLEOTIDE SEQUENCE [LARGE SCALE GENOMIC DNA]</scope>
    <source>
        <strain evidence="4 5">DK-CPA</strain>
    </source>
</reference>
<keyword evidence="5" id="KW-1185">Reference proteome</keyword>
<evidence type="ECO:0000256" key="1">
    <source>
        <dbReference type="ARBA" id="ARBA00023125"/>
    </source>
</evidence>
<dbReference type="SUPFAM" id="SSF46894">
    <property type="entry name" value="C-terminal effector domain of the bipartite response regulators"/>
    <property type="match status" value="1"/>
</dbReference>
<gene>
    <name evidence="4" type="ORF">P271_549</name>
</gene>
<evidence type="ECO:0000259" key="3">
    <source>
        <dbReference type="PROSITE" id="PS51755"/>
    </source>
</evidence>
<evidence type="ECO:0000313" key="5">
    <source>
        <dbReference type="Proteomes" id="UP000028523"/>
    </source>
</evidence>
<feature type="DNA-binding region" description="OmpR/PhoB-type" evidence="2">
    <location>
        <begin position="134"/>
        <end position="228"/>
    </location>
</feature>
<dbReference type="EMBL" id="AWQU01000071">
    <property type="protein sequence ID" value="KFB07697.1"/>
    <property type="molecule type" value="Genomic_DNA"/>
</dbReference>
<dbReference type="GO" id="GO:0006355">
    <property type="term" value="P:regulation of DNA-templated transcription"/>
    <property type="evidence" value="ECO:0007669"/>
    <property type="project" value="InterPro"/>
</dbReference>
<sequence>MFTNKFLISLVSEQEKQSFLYEAFLLLEEKMVYSRIVIPPEEINQLVKYNSSIVIFDDVNPSMITKRLIDKIKEIHPHTYFIYFANKFNHELFSKIIKTGVEYCISYEQFSPNLLSLTFDNMIQRINYVKKLNNIIISQNDVTINLIDRKVWVKGKLVDLTTFEFLILKTLISEPGKYFDREELFNIIWTDLTTDSTGLVQQYIFKLRKKIGSHNIENKMNKGYRFKVNSI</sequence>
<name>A0A084U411_MALIO</name>
<dbReference type="CDD" id="cd00383">
    <property type="entry name" value="trans_reg_C"/>
    <property type="match status" value="1"/>
</dbReference>
<dbReference type="Gene3D" id="1.10.10.10">
    <property type="entry name" value="Winged helix-like DNA-binding domain superfamily/Winged helix DNA-binding domain"/>
    <property type="match status" value="1"/>
</dbReference>
<dbReference type="Pfam" id="PF00486">
    <property type="entry name" value="Trans_reg_C"/>
    <property type="match status" value="1"/>
</dbReference>